<evidence type="ECO:0000313" key="1">
    <source>
        <dbReference type="EMBL" id="TMI97511.1"/>
    </source>
</evidence>
<feature type="non-terminal residue" evidence="1">
    <location>
        <position position="93"/>
    </location>
</feature>
<dbReference type="Proteomes" id="UP000319353">
    <property type="component" value="Unassembled WGS sequence"/>
</dbReference>
<proteinExistence type="predicted"/>
<accession>A0A537KP24</accession>
<sequence>MPRKLDCGAVAGYSGTPLAQKLGLKPGLAAALLHPPRGFFTRSRRQLAAQLPALQRALAPTGALWISWPKQASGVATDLTEDVIRALALPRGL</sequence>
<dbReference type="EMBL" id="VBAL01000207">
    <property type="protein sequence ID" value="TMI97511.1"/>
    <property type="molecule type" value="Genomic_DNA"/>
</dbReference>
<name>A0A537KP24_9BACT</name>
<dbReference type="AlphaFoldDB" id="A0A537KP24"/>
<reference evidence="1 2" key="1">
    <citation type="journal article" date="2019" name="Nat. Microbiol.">
        <title>Mediterranean grassland soil C-N compound turnover is dependent on rainfall and depth, and is mediated by genomically divergent microorganisms.</title>
        <authorList>
            <person name="Diamond S."/>
            <person name="Andeer P.F."/>
            <person name="Li Z."/>
            <person name="Crits-Christoph A."/>
            <person name="Burstein D."/>
            <person name="Anantharaman K."/>
            <person name="Lane K.R."/>
            <person name="Thomas B.C."/>
            <person name="Pan C."/>
            <person name="Northen T.R."/>
            <person name="Banfield J.F."/>
        </authorList>
    </citation>
    <scope>NUCLEOTIDE SEQUENCE [LARGE SCALE GENOMIC DNA]</scope>
    <source>
        <strain evidence="1">NP_4</strain>
    </source>
</reference>
<evidence type="ECO:0000313" key="2">
    <source>
        <dbReference type="Proteomes" id="UP000319353"/>
    </source>
</evidence>
<organism evidence="1 2">
    <name type="scientific">Candidatus Segetimicrobium genomatis</name>
    <dbReference type="NCBI Taxonomy" id="2569760"/>
    <lineage>
        <taxon>Bacteria</taxon>
        <taxon>Bacillati</taxon>
        <taxon>Candidatus Sysuimicrobiota</taxon>
        <taxon>Candidatus Sysuimicrobiia</taxon>
        <taxon>Candidatus Sysuimicrobiales</taxon>
        <taxon>Candidatus Segetimicrobiaceae</taxon>
        <taxon>Candidatus Segetimicrobium</taxon>
    </lineage>
</organism>
<protein>
    <submittedName>
        <fullName evidence="1">DUF3052 domain-containing protein</fullName>
    </submittedName>
</protein>
<gene>
    <name evidence="1" type="ORF">E6H01_13160</name>
</gene>
<comment type="caution">
    <text evidence="1">The sequence shown here is derived from an EMBL/GenBank/DDBJ whole genome shotgun (WGS) entry which is preliminary data.</text>
</comment>